<evidence type="ECO:0000256" key="1">
    <source>
        <dbReference type="SAM" id="MobiDB-lite"/>
    </source>
</evidence>
<dbReference type="EMBL" id="JABSTV010001249">
    <property type="protein sequence ID" value="KAH7963529.1"/>
    <property type="molecule type" value="Genomic_DNA"/>
</dbReference>
<comment type="caution">
    <text evidence="4">The sequence shown here is derived from an EMBL/GenBank/DDBJ whole genome shotgun (WGS) entry which is preliminary data.</text>
</comment>
<evidence type="ECO:0000256" key="2">
    <source>
        <dbReference type="SAM" id="Phobius"/>
    </source>
</evidence>
<feature type="region of interest" description="Disordered" evidence="1">
    <location>
        <begin position="103"/>
        <end position="138"/>
    </location>
</feature>
<accession>A0A9D4Q2Y1</accession>
<feature type="domain" description="HalX" evidence="3">
    <location>
        <begin position="119"/>
        <end position="158"/>
    </location>
</feature>
<protein>
    <recommendedName>
        <fullName evidence="3">HalX domain-containing protein</fullName>
    </recommendedName>
</protein>
<evidence type="ECO:0000259" key="3">
    <source>
        <dbReference type="Pfam" id="PF08663"/>
    </source>
</evidence>
<dbReference type="InterPro" id="IPR013971">
    <property type="entry name" value="HalX_domain"/>
</dbReference>
<feature type="transmembrane region" description="Helical" evidence="2">
    <location>
        <begin position="12"/>
        <end position="34"/>
    </location>
</feature>
<reference evidence="4" key="2">
    <citation type="submission" date="2021-09" db="EMBL/GenBank/DDBJ databases">
        <authorList>
            <person name="Jia N."/>
            <person name="Wang J."/>
            <person name="Shi W."/>
            <person name="Du L."/>
            <person name="Sun Y."/>
            <person name="Zhan W."/>
            <person name="Jiang J."/>
            <person name="Wang Q."/>
            <person name="Zhang B."/>
            <person name="Ji P."/>
            <person name="Sakyi L.B."/>
            <person name="Cui X."/>
            <person name="Yuan T."/>
            <person name="Jiang B."/>
            <person name="Yang W."/>
            <person name="Lam T.T.-Y."/>
            <person name="Chang Q."/>
            <person name="Ding S."/>
            <person name="Wang X."/>
            <person name="Zhu J."/>
            <person name="Ruan X."/>
            <person name="Zhao L."/>
            <person name="Wei J."/>
            <person name="Que T."/>
            <person name="Du C."/>
            <person name="Cheng J."/>
            <person name="Dai P."/>
            <person name="Han X."/>
            <person name="Huang E."/>
            <person name="Gao Y."/>
            <person name="Liu J."/>
            <person name="Shao H."/>
            <person name="Ye R."/>
            <person name="Li L."/>
            <person name="Wei W."/>
            <person name="Wang X."/>
            <person name="Wang C."/>
            <person name="Huo Q."/>
            <person name="Li W."/>
            <person name="Guo W."/>
            <person name="Chen H."/>
            <person name="Chen S."/>
            <person name="Zhou L."/>
            <person name="Zhou L."/>
            <person name="Ni X."/>
            <person name="Tian J."/>
            <person name="Zhou Y."/>
            <person name="Sheng Y."/>
            <person name="Liu T."/>
            <person name="Pan Y."/>
            <person name="Xia L."/>
            <person name="Li J."/>
            <person name="Zhao F."/>
            <person name="Cao W."/>
        </authorList>
    </citation>
    <scope>NUCLEOTIDE SEQUENCE</scope>
    <source>
        <strain evidence="4">Rsan-2018</strain>
        <tissue evidence="4">Larvae</tissue>
    </source>
</reference>
<keyword evidence="2" id="KW-0472">Membrane</keyword>
<keyword evidence="2" id="KW-0812">Transmembrane</keyword>
<dbReference type="Pfam" id="PF08663">
    <property type="entry name" value="HalX"/>
    <property type="match status" value="1"/>
</dbReference>
<name>A0A9D4Q2Y1_RHISA</name>
<keyword evidence="5" id="KW-1185">Reference proteome</keyword>
<organism evidence="4 5">
    <name type="scientific">Rhipicephalus sanguineus</name>
    <name type="common">Brown dog tick</name>
    <name type="synonym">Ixodes sanguineus</name>
    <dbReference type="NCBI Taxonomy" id="34632"/>
    <lineage>
        <taxon>Eukaryota</taxon>
        <taxon>Metazoa</taxon>
        <taxon>Ecdysozoa</taxon>
        <taxon>Arthropoda</taxon>
        <taxon>Chelicerata</taxon>
        <taxon>Arachnida</taxon>
        <taxon>Acari</taxon>
        <taxon>Parasitiformes</taxon>
        <taxon>Ixodida</taxon>
        <taxon>Ixodoidea</taxon>
        <taxon>Ixodidae</taxon>
        <taxon>Rhipicephalinae</taxon>
        <taxon>Rhipicephalus</taxon>
        <taxon>Rhipicephalus</taxon>
    </lineage>
</organism>
<feature type="compositionally biased region" description="Basic and acidic residues" evidence="1">
    <location>
        <begin position="115"/>
        <end position="134"/>
    </location>
</feature>
<keyword evidence="2" id="KW-1133">Transmembrane helix</keyword>
<evidence type="ECO:0000313" key="4">
    <source>
        <dbReference type="EMBL" id="KAH7963529.1"/>
    </source>
</evidence>
<gene>
    <name evidence="4" type="ORF">HPB52_021296</name>
</gene>
<proteinExistence type="predicted"/>
<dbReference type="VEuPathDB" id="VectorBase:RSAN_045003"/>
<dbReference type="Proteomes" id="UP000821837">
    <property type="component" value="Chromosome 3"/>
</dbReference>
<evidence type="ECO:0000313" key="5">
    <source>
        <dbReference type="Proteomes" id="UP000821837"/>
    </source>
</evidence>
<dbReference type="AlphaFoldDB" id="A0A9D4Q2Y1"/>
<reference evidence="4" key="1">
    <citation type="journal article" date="2020" name="Cell">
        <title>Large-Scale Comparative Analyses of Tick Genomes Elucidate Their Genetic Diversity and Vector Capacities.</title>
        <authorList>
            <consortium name="Tick Genome and Microbiome Consortium (TIGMIC)"/>
            <person name="Jia N."/>
            <person name="Wang J."/>
            <person name="Shi W."/>
            <person name="Du L."/>
            <person name="Sun Y."/>
            <person name="Zhan W."/>
            <person name="Jiang J.F."/>
            <person name="Wang Q."/>
            <person name="Zhang B."/>
            <person name="Ji P."/>
            <person name="Bell-Sakyi L."/>
            <person name="Cui X.M."/>
            <person name="Yuan T.T."/>
            <person name="Jiang B.G."/>
            <person name="Yang W.F."/>
            <person name="Lam T.T."/>
            <person name="Chang Q.C."/>
            <person name="Ding S.J."/>
            <person name="Wang X.J."/>
            <person name="Zhu J.G."/>
            <person name="Ruan X.D."/>
            <person name="Zhao L."/>
            <person name="Wei J.T."/>
            <person name="Ye R.Z."/>
            <person name="Que T.C."/>
            <person name="Du C.H."/>
            <person name="Zhou Y.H."/>
            <person name="Cheng J.X."/>
            <person name="Dai P.F."/>
            <person name="Guo W.B."/>
            <person name="Han X.H."/>
            <person name="Huang E.J."/>
            <person name="Li L.F."/>
            <person name="Wei W."/>
            <person name="Gao Y.C."/>
            <person name="Liu J.Z."/>
            <person name="Shao H.Z."/>
            <person name="Wang X."/>
            <person name="Wang C.C."/>
            <person name="Yang T.C."/>
            <person name="Huo Q.B."/>
            <person name="Li W."/>
            <person name="Chen H.Y."/>
            <person name="Chen S.E."/>
            <person name="Zhou L.G."/>
            <person name="Ni X.B."/>
            <person name="Tian J.H."/>
            <person name="Sheng Y."/>
            <person name="Liu T."/>
            <person name="Pan Y.S."/>
            <person name="Xia L.Y."/>
            <person name="Li J."/>
            <person name="Zhao F."/>
            <person name="Cao W.C."/>
        </authorList>
    </citation>
    <scope>NUCLEOTIDE SEQUENCE</scope>
    <source>
        <strain evidence="4">Rsan-2018</strain>
    </source>
</reference>
<sequence length="245" mass="26948">MDMILDNAEVDGGAFMGSWLMRSALVLVVAGLYIKAYQLYSKGIYRGTATMRGKTVIVTGSNAGFCLVSQNVVDDSYMDTDEDDGVGCPTEIHLETVSVDVNTVDDSSVETAEEREDRSVSSKRAALDPEKPTTETRSTSYQRLKKRIENIETSLDERFVSQREQFNKMFTVVNNSVAKLAEQMTQAIAALTVRMDDFEAWPPPLAGRPLQATGKPYARAQQQQTPLTDAETQHQQLGLSGGGLH</sequence>
<feature type="region of interest" description="Disordered" evidence="1">
    <location>
        <begin position="214"/>
        <end position="245"/>
    </location>
</feature>